<proteinExistence type="predicted"/>
<feature type="transmembrane region" description="Helical" evidence="2">
    <location>
        <begin position="42"/>
        <end position="67"/>
    </location>
</feature>
<reference evidence="3 4" key="1">
    <citation type="journal article" date="2014" name="Genome Announc.">
        <title>Complete Genome Sequence of Spiroplasma apis B31T (ATCC 33834), a Bacterium Associated with May Disease of Honeybees (Apis mellifera).</title>
        <authorList>
            <person name="Ku C."/>
            <person name="Lo W.S."/>
            <person name="Chen L.L."/>
            <person name="Kuo C.H."/>
        </authorList>
    </citation>
    <scope>NUCLEOTIDE SEQUENCE [LARGE SCALE GENOMIC DNA]</scope>
    <source>
        <strain evidence="3">B31</strain>
    </source>
</reference>
<feature type="transmembrane region" description="Helical" evidence="2">
    <location>
        <begin position="102"/>
        <end position="126"/>
    </location>
</feature>
<evidence type="ECO:0000313" key="3">
    <source>
        <dbReference type="EMBL" id="AHB36017.1"/>
    </source>
</evidence>
<protein>
    <recommendedName>
        <fullName evidence="5">Transmembrane protein</fullName>
    </recommendedName>
</protein>
<dbReference type="RefSeq" id="WP_023788951.1">
    <property type="nucleotide sequence ID" value="NC_022998.1"/>
</dbReference>
<name>V5RH90_SPIAP</name>
<evidence type="ECO:0008006" key="5">
    <source>
        <dbReference type="Google" id="ProtNLM"/>
    </source>
</evidence>
<dbReference type="KEGG" id="sapi:SAPIS_v1c01710"/>
<keyword evidence="1" id="KW-0175">Coiled coil</keyword>
<evidence type="ECO:0000313" key="4">
    <source>
        <dbReference type="Proteomes" id="UP000018550"/>
    </source>
</evidence>
<evidence type="ECO:0000256" key="1">
    <source>
        <dbReference type="SAM" id="Coils"/>
    </source>
</evidence>
<sequence length="312" mass="36927">MENALNLNLKNSKQVKKEKKLAKKNEKKAIRYKPTKSITITFIYLFRLCMIAYWIIVPIFFALIFYYDPGVKPLFKYVVMVLFAKISIVDGEYIITNDVEKLASLLIWIITPSIWFVSFLLIYLFVYKPFFKKKTYGKRAYLAFRFFFWSILLTASIYIIWFSIDFLPHKPSEGIGNGFINPSDKYWSAAKENFSPWNGWMIFFQCIQAILLFFGIYTAIEADLIRRRKLDFNELFKSDINDRSIVNQVLEGRLEFGQYDSASLKKDLKELKTKMKEEEVERKIKQYEKEDALKATYKLNKKNGKAKKNTKL</sequence>
<dbReference type="AlphaFoldDB" id="V5RH90"/>
<feature type="transmembrane region" description="Helical" evidence="2">
    <location>
        <begin position="146"/>
        <end position="164"/>
    </location>
</feature>
<gene>
    <name evidence="3" type="ORF">SAPIS_v1c01710</name>
</gene>
<dbReference type="PATRIC" id="fig|1276258.3.peg.165"/>
<keyword evidence="2" id="KW-0812">Transmembrane</keyword>
<accession>V5RH90</accession>
<organism evidence="3 4">
    <name type="scientific">Spiroplasma apis B31</name>
    <dbReference type="NCBI Taxonomy" id="1276258"/>
    <lineage>
        <taxon>Bacteria</taxon>
        <taxon>Bacillati</taxon>
        <taxon>Mycoplasmatota</taxon>
        <taxon>Mollicutes</taxon>
        <taxon>Entomoplasmatales</taxon>
        <taxon>Spiroplasmataceae</taxon>
        <taxon>Spiroplasma</taxon>
    </lineage>
</organism>
<dbReference type="EMBL" id="CP006682">
    <property type="protein sequence ID" value="AHB36017.1"/>
    <property type="molecule type" value="Genomic_DNA"/>
</dbReference>
<dbReference type="HOGENOM" id="CLU_891118_0_0_14"/>
<feature type="transmembrane region" description="Helical" evidence="2">
    <location>
        <begin position="200"/>
        <end position="220"/>
    </location>
</feature>
<feature type="coiled-coil region" evidence="1">
    <location>
        <begin position="261"/>
        <end position="290"/>
    </location>
</feature>
<dbReference type="Proteomes" id="UP000018550">
    <property type="component" value="Chromosome"/>
</dbReference>
<evidence type="ECO:0000256" key="2">
    <source>
        <dbReference type="SAM" id="Phobius"/>
    </source>
</evidence>
<dbReference type="STRING" id="1276258.SAPIS_v1c01710"/>
<keyword evidence="4" id="KW-1185">Reference proteome</keyword>
<keyword evidence="2" id="KW-1133">Transmembrane helix</keyword>
<keyword evidence="2" id="KW-0472">Membrane</keyword>